<accession>A0ABR3EW99</accession>
<sequence>MSRRETEALYDVNIPEDFEEYERTEREINENAKLKWNSMVEACAAEARTERKRLASTKKENALEDEYYQSRYDTLKSQLEHELGSDPTQCFFKLYKELILWHEADKPGLSPVEHAVSVFDTLDVSTKGLCSWLSFRKGKVPKERTERFGHLQRLTLFLTECANQLMDAVEDEDLMPSIKQDYQRGLLKFMGNELREKYEAVFGV</sequence>
<evidence type="ECO:0000313" key="1">
    <source>
        <dbReference type="EMBL" id="KAL0567198.1"/>
    </source>
</evidence>
<organism evidence="1 2">
    <name type="scientific">Marasmius crinis-equi</name>
    <dbReference type="NCBI Taxonomy" id="585013"/>
    <lineage>
        <taxon>Eukaryota</taxon>
        <taxon>Fungi</taxon>
        <taxon>Dikarya</taxon>
        <taxon>Basidiomycota</taxon>
        <taxon>Agaricomycotina</taxon>
        <taxon>Agaricomycetes</taxon>
        <taxon>Agaricomycetidae</taxon>
        <taxon>Agaricales</taxon>
        <taxon>Marasmiineae</taxon>
        <taxon>Marasmiaceae</taxon>
        <taxon>Marasmius</taxon>
    </lineage>
</organism>
<reference evidence="1 2" key="1">
    <citation type="submission" date="2024-02" db="EMBL/GenBank/DDBJ databases">
        <title>A draft genome for the cacao thread blight pathogen Marasmius crinis-equi.</title>
        <authorList>
            <person name="Cohen S.P."/>
            <person name="Baruah I.K."/>
            <person name="Amoako-Attah I."/>
            <person name="Bukari Y."/>
            <person name="Meinhardt L.W."/>
            <person name="Bailey B.A."/>
        </authorList>
    </citation>
    <scope>NUCLEOTIDE SEQUENCE [LARGE SCALE GENOMIC DNA]</scope>
    <source>
        <strain evidence="1 2">GH-76</strain>
    </source>
</reference>
<keyword evidence="2" id="KW-1185">Reference proteome</keyword>
<comment type="caution">
    <text evidence="1">The sequence shown here is derived from an EMBL/GenBank/DDBJ whole genome shotgun (WGS) entry which is preliminary data.</text>
</comment>
<name>A0ABR3EW99_9AGAR</name>
<dbReference type="EMBL" id="JBAHYK010001649">
    <property type="protein sequence ID" value="KAL0567198.1"/>
    <property type="molecule type" value="Genomic_DNA"/>
</dbReference>
<dbReference type="Proteomes" id="UP001465976">
    <property type="component" value="Unassembled WGS sequence"/>
</dbReference>
<protein>
    <submittedName>
        <fullName evidence="1">Uncharacterized protein</fullName>
    </submittedName>
</protein>
<gene>
    <name evidence="1" type="ORF">V5O48_014799</name>
</gene>
<proteinExistence type="predicted"/>
<evidence type="ECO:0000313" key="2">
    <source>
        <dbReference type="Proteomes" id="UP001465976"/>
    </source>
</evidence>